<gene>
    <name evidence="6" type="primary">cypC_3</name>
    <name evidence="6" type="ORF">SDC9_190330</name>
</gene>
<dbReference type="GO" id="GO:0004497">
    <property type="term" value="F:monooxygenase activity"/>
    <property type="evidence" value="ECO:0007669"/>
    <property type="project" value="InterPro"/>
</dbReference>
<dbReference type="EC" id="1.11.2.4" evidence="6"/>
<dbReference type="PRINTS" id="PR00463">
    <property type="entry name" value="EP450I"/>
</dbReference>
<sequence length="185" mass="21345">MAAIELINILRPVVAISTYITFAALALHEYPQLREKLLSESNDYTEMFAQEVRRFYPFAPFLGARVRKDFVWNQCEFKKGMLVLLDIFGTNHDPRIWKTPNEFRPDRFRDWNSNLFDLIPQGGSDPATGHRCPGEGIVIEIIKTSIQFLINTITYDVPNQDLSYSMARMPTLPKSGFIVSNIKRK</sequence>
<dbReference type="PANTHER" id="PTHR24302:SF15">
    <property type="entry name" value="FATTY-ACID PEROXYGENASE"/>
    <property type="match status" value="1"/>
</dbReference>
<accession>A0A645HWD4</accession>
<organism evidence="6">
    <name type="scientific">bioreactor metagenome</name>
    <dbReference type="NCBI Taxonomy" id="1076179"/>
    <lineage>
        <taxon>unclassified sequences</taxon>
        <taxon>metagenomes</taxon>
        <taxon>ecological metagenomes</taxon>
    </lineage>
</organism>
<keyword evidence="2" id="KW-0349">Heme</keyword>
<dbReference type="GO" id="GO:0016705">
    <property type="term" value="F:oxidoreductase activity, acting on paired donors, with incorporation or reduction of molecular oxygen"/>
    <property type="evidence" value="ECO:0007669"/>
    <property type="project" value="InterPro"/>
</dbReference>
<reference evidence="6" key="1">
    <citation type="submission" date="2019-08" db="EMBL/GenBank/DDBJ databases">
        <authorList>
            <person name="Kucharzyk K."/>
            <person name="Murdoch R.W."/>
            <person name="Higgins S."/>
            <person name="Loffler F."/>
        </authorList>
    </citation>
    <scope>NUCLEOTIDE SEQUENCE</scope>
</reference>
<dbReference type="Gene3D" id="1.10.630.10">
    <property type="entry name" value="Cytochrome P450"/>
    <property type="match status" value="1"/>
</dbReference>
<dbReference type="GO" id="GO:0020037">
    <property type="term" value="F:heme binding"/>
    <property type="evidence" value="ECO:0007669"/>
    <property type="project" value="InterPro"/>
</dbReference>
<keyword evidence="6" id="KW-0575">Peroxidase</keyword>
<proteinExistence type="inferred from homology"/>
<evidence type="ECO:0000256" key="3">
    <source>
        <dbReference type="ARBA" id="ARBA00022723"/>
    </source>
</evidence>
<dbReference type="PANTHER" id="PTHR24302">
    <property type="entry name" value="CYTOCHROME P450 FAMILY 3"/>
    <property type="match status" value="1"/>
</dbReference>
<keyword evidence="4 6" id="KW-0560">Oxidoreductase</keyword>
<dbReference type="GO" id="GO:0005506">
    <property type="term" value="F:iron ion binding"/>
    <property type="evidence" value="ECO:0007669"/>
    <property type="project" value="InterPro"/>
</dbReference>
<evidence type="ECO:0000256" key="1">
    <source>
        <dbReference type="ARBA" id="ARBA00010617"/>
    </source>
</evidence>
<dbReference type="InterPro" id="IPR036396">
    <property type="entry name" value="Cyt_P450_sf"/>
</dbReference>
<dbReference type="InterPro" id="IPR002401">
    <property type="entry name" value="Cyt_P450_E_grp-I"/>
</dbReference>
<keyword evidence="3" id="KW-0479">Metal-binding</keyword>
<dbReference type="Pfam" id="PF00067">
    <property type="entry name" value="p450"/>
    <property type="match status" value="1"/>
</dbReference>
<dbReference type="InterPro" id="IPR001128">
    <property type="entry name" value="Cyt_P450"/>
</dbReference>
<dbReference type="EMBL" id="VSSQ01100742">
    <property type="protein sequence ID" value="MPN42772.1"/>
    <property type="molecule type" value="Genomic_DNA"/>
</dbReference>
<comment type="similarity">
    <text evidence="1">Belongs to the cytochrome P450 family.</text>
</comment>
<evidence type="ECO:0000256" key="5">
    <source>
        <dbReference type="ARBA" id="ARBA00023004"/>
    </source>
</evidence>
<protein>
    <submittedName>
        <fullName evidence="6">Fatty-acid peroxygenase</fullName>
        <ecNumber evidence="6">1.11.2.4</ecNumber>
    </submittedName>
</protein>
<dbReference type="GO" id="GO:0004601">
    <property type="term" value="F:peroxidase activity"/>
    <property type="evidence" value="ECO:0007669"/>
    <property type="project" value="UniProtKB-KW"/>
</dbReference>
<evidence type="ECO:0000256" key="4">
    <source>
        <dbReference type="ARBA" id="ARBA00023002"/>
    </source>
</evidence>
<evidence type="ECO:0000313" key="6">
    <source>
        <dbReference type="EMBL" id="MPN42772.1"/>
    </source>
</evidence>
<dbReference type="AlphaFoldDB" id="A0A645HWD4"/>
<evidence type="ECO:0000256" key="2">
    <source>
        <dbReference type="ARBA" id="ARBA00022617"/>
    </source>
</evidence>
<keyword evidence="5" id="KW-0408">Iron</keyword>
<comment type="caution">
    <text evidence="6">The sequence shown here is derived from an EMBL/GenBank/DDBJ whole genome shotgun (WGS) entry which is preliminary data.</text>
</comment>
<dbReference type="SUPFAM" id="SSF48264">
    <property type="entry name" value="Cytochrome P450"/>
    <property type="match status" value="1"/>
</dbReference>
<name>A0A645HWD4_9ZZZZ</name>
<dbReference type="InterPro" id="IPR050705">
    <property type="entry name" value="Cytochrome_P450_3A"/>
</dbReference>